<dbReference type="AlphaFoldDB" id="A0A8J2BRJ7"/>
<comment type="caution">
    <text evidence="2">The sequence shown here is derived from an EMBL/GenBank/DDBJ whole genome shotgun (WGS) entry which is preliminary data.</text>
</comment>
<reference evidence="2" key="1">
    <citation type="submission" date="2021-02" db="EMBL/GenBank/DDBJ databases">
        <authorList>
            <person name="Cremers G."/>
            <person name="Picone N."/>
        </authorList>
    </citation>
    <scope>NUCLEOTIDE SEQUENCE</scope>
    <source>
        <strain evidence="2">PQ17</strain>
    </source>
</reference>
<protein>
    <submittedName>
        <fullName evidence="2">Uncharacterized protein</fullName>
    </submittedName>
</protein>
<feature type="compositionally biased region" description="Polar residues" evidence="1">
    <location>
        <begin position="49"/>
        <end position="58"/>
    </location>
</feature>
<organism evidence="2 3">
    <name type="scientific">Candidatus Methylacidithermus pantelleriae</name>
    <dbReference type="NCBI Taxonomy" id="2744239"/>
    <lineage>
        <taxon>Bacteria</taxon>
        <taxon>Pseudomonadati</taxon>
        <taxon>Verrucomicrobiota</taxon>
        <taxon>Methylacidiphilae</taxon>
        <taxon>Methylacidiphilales</taxon>
        <taxon>Methylacidiphilaceae</taxon>
        <taxon>Candidatus Methylacidithermus</taxon>
    </lineage>
</organism>
<feature type="compositionally biased region" description="Gly residues" evidence="1">
    <location>
        <begin position="11"/>
        <end position="34"/>
    </location>
</feature>
<dbReference type="EMBL" id="CAJNOB010000037">
    <property type="protein sequence ID" value="CAF0701785.1"/>
    <property type="molecule type" value="Genomic_DNA"/>
</dbReference>
<sequence>MEQPSPPEGCSTGGDGVGGVGGRGVTDGGLGEGGASWPNRKDPSPGKATKTQALANAT</sequence>
<keyword evidence="3" id="KW-1185">Reference proteome</keyword>
<dbReference type="Proteomes" id="UP000663859">
    <property type="component" value="Unassembled WGS sequence"/>
</dbReference>
<accession>A0A8J2BRJ7</accession>
<evidence type="ECO:0000313" key="2">
    <source>
        <dbReference type="EMBL" id="CAF0701785.1"/>
    </source>
</evidence>
<evidence type="ECO:0000256" key="1">
    <source>
        <dbReference type="SAM" id="MobiDB-lite"/>
    </source>
</evidence>
<evidence type="ECO:0000313" key="3">
    <source>
        <dbReference type="Proteomes" id="UP000663859"/>
    </source>
</evidence>
<proteinExistence type="predicted"/>
<gene>
    <name evidence="2" type="ORF">MPNT_420001</name>
</gene>
<feature type="region of interest" description="Disordered" evidence="1">
    <location>
        <begin position="1"/>
        <end position="58"/>
    </location>
</feature>
<name>A0A8J2BRJ7_9BACT</name>